<reference evidence="2" key="1">
    <citation type="submission" date="2020-10" db="EMBL/GenBank/DDBJ databases">
        <authorList>
            <person name="Kusch S."/>
        </authorList>
    </citation>
    <scope>NUCLEOTIDE SEQUENCE</scope>
    <source>
        <strain evidence="2">SwB9</strain>
    </source>
</reference>
<dbReference type="AlphaFoldDB" id="A0A8H2ZNX2"/>
<evidence type="ECO:0000256" key="1">
    <source>
        <dbReference type="SAM" id="MobiDB-lite"/>
    </source>
</evidence>
<dbReference type="EMBL" id="CAJHIA010000017">
    <property type="protein sequence ID" value="CAD6446072.1"/>
    <property type="molecule type" value="Genomic_DNA"/>
</dbReference>
<feature type="region of interest" description="Disordered" evidence="1">
    <location>
        <begin position="79"/>
        <end position="193"/>
    </location>
</feature>
<dbReference type="Proteomes" id="UP000624404">
    <property type="component" value="Unassembled WGS sequence"/>
</dbReference>
<comment type="caution">
    <text evidence="2">The sequence shown here is derived from an EMBL/GenBank/DDBJ whole genome shotgun (WGS) entry which is preliminary data.</text>
</comment>
<feature type="compositionally biased region" description="Basic and acidic residues" evidence="1">
    <location>
        <begin position="113"/>
        <end position="125"/>
    </location>
</feature>
<organism evidence="2 3">
    <name type="scientific">Sclerotinia trifoliorum</name>
    <dbReference type="NCBI Taxonomy" id="28548"/>
    <lineage>
        <taxon>Eukaryota</taxon>
        <taxon>Fungi</taxon>
        <taxon>Dikarya</taxon>
        <taxon>Ascomycota</taxon>
        <taxon>Pezizomycotina</taxon>
        <taxon>Leotiomycetes</taxon>
        <taxon>Helotiales</taxon>
        <taxon>Sclerotiniaceae</taxon>
        <taxon>Sclerotinia</taxon>
    </lineage>
</organism>
<dbReference type="OrthoDB" id="3530486at2759"/>
<gene>
    <name evidence="2" type="ORF">SCLTRI_LOCUS5785</name>
</gene>
<evidence type="ECO:0000313" key="3">
    <source>
        <dbReference type="Proteomes" id="UP000624404"/>
    </source>
</evidence>
<keyword evidence="3" id="KW-1185">Reference proteome</keyword>
<sequence length="193" mass="21603">MCQQITIVHMCGDTRTSFHRCAHALENDIMVMACPFYERETEEAADGDCSCSRCFEVARLRAEKSKRVCPSTREKMGLHVVQGPKTGGGTNPDYPTILEEEDEAEAEAEESGVEDKGKGIDRETHPNYPRASKEDEEDEEDENRPITRASQRERPVAEPRTTPLKSSKSKSLVGKMSDKVKRLARSISNKNGK</sequence>
<accession>A0A8H2ZNX2</accession>
<protein>
    <submittedName>
        <fullName evidence="2">787738ea-5fa7-4a7c-808f-1c008cf914b7-CDS</fullName>
    </submittedName>
</protein>
<proteinExistence type="predicted"/>
<feature type="compositionally biased region" description="Acidic residues" evidence="1">
    <location>
        <begin position="98"/>
        <end position="112"/>
    </location>
</feature>
<name>A0A8H2ZNX2_9HELO</name>
<evidence type="ECO:0000313" key="2">
    <source>
        <dbReference type="EMBL" id="CAD6446072.1"/>
    </source>
</evidence>